<keyword evidence="2" id="KW-0539">Nucleus</keyword>
<keyword evidence="5" id="KW-1185">Reference proteome</keyword>
<protein>
    <recommendedName>
        <fullName evidence="3">CCT domain-containing protein</fullName>
    </recommendedName>
</protein>
<comment type="caution">
    <text evidence="4">The sequence shown here is derived from an EMBL/GenBank/DDBJ whole genome shotgun (WGS) entry which is preliminary data.</text>
</comment>
<dbReference type="EMBL" id="JBBPBM010000004">
    <property type="protein sequence ID" value="KAK8587328.1"/>
    <property type="molecule type" value="Genomic_DNA"/>
</dbReference>
<proteinExistence type="predicted"/>
<name>A0ABR2FSW4_9ROSI</name>
<evidence type="ECO:0000259" key="3">
    <source>
        <dbReference type="Pfam" id="PF06203"/>
    </source>
</evidence>
<evidence type="ECO:0000313" key="4">
    <source>
        <dbReference type="EMBL" id="KAK8587328.1"/>
    </source>
</evidence>
<dbReference type="PANTHER" id="PTHR31319:SF103">
    <property type="entry name" value="CCT MOTIF FAMILY PROTEIN"/>
    <property type="match status" value="1"/>
</dbReference>
<accession>A0ABR2FSW4</accession>
<comment type="subcellular location">
    <subcellularLocation>
        <location evidence="1">Nucleus</location>
    </subcellularLocation>
</comment>
<reference evidence="4 5" key="1">
    <citation type="journal article" date="2024" name="G3 (Bethesda)">
        <title>Genome assembly of Hibiscus sabdariffa L. provides insights into metabolisms of medicinal natural products.</title>
        <authorList>
            <person name="Kim T."/>
        </authorList>
    </citation>
    <scope>NUCLEOTIDE SEQUENCE [LARGE SCALE GENOMIC DNA]</scope>
    <source>
        <strain evidence="4">TK-2024</strain>
        <tissue evidence="4">Old leaves</tissue>
    </source>
</reference>
<evidence type="ECO:0000256" key="1">
    <source>
        <dbReference type="ARBA" id="ARBA00004123"/>
    </source>
</evidence>
<dbReference type="PANTHER" id="PTHR31319">
    <property type="entry name" value="ZINC FINGER PROTEIN CONSTANS-LIKE 4"/>
    <property type="match status" value="1"/>
</dbReference>
<evidence type="ECO:0000256" key="2">
    <source>
        <dbReference type="ARBA" id="ARBA00023242"/>
    </source>
</evidence>
<sequence length="302" mass="34478">MSYDLSVSDYSSFNIPEMETIDYSILFDDLPYDSSSSSDYNLQALLNGNGIGNQEQNPDQFVSGFSLPSSPTTDQLGNFGLYRTTQFQSPSFGRNSDDGYRNFDSLNCLEVKNEGNAANLSSRDFQGQALSLPENNFFAGQMTNVFSNGDFENSFMEELPGFKVGRYSPEERRERISKYRAKRNRRNFNKTIKVCSIVEFCHCSFDCVFEVLNMVCLFVFFFDDGDVKYACRKTLADNRPRIRGRFARNDETAEIPRAACSTRDEHDYKSWALPEVGDETMAKGTFMNSFSSYQFGQQRHDC</sequence>
<dbReference type="Pfam" id="PF06203">
    <property type="entry name" value="CCT"/>
    <property type="match status" value="1"/>
</dbReference>
<gene>
    <name evidence="4" type="ORF">V6N12_021825</name>
</gene>
<dbReference type="Proteomes" id="UP001472677">
    <property type="component" value="Unassembled WGS sequence"/>
</dbReference>
<dbReference type="InterPro" id="IPR045281">
    <property type="entry name" value="CONSTANS-like"/>
</dbReference>
<feature type="domain" description="CCT" evidence="3">
    <location>
        <begin position="226"/>
        <end position="249"/>
    </location>
</feature>
<evidence type="ECO:0000313" key="5">
    <source>
        <dbReference type="Proteomes" id="UP001472677"/>
    </source>
</evidence>
<dbReference type="InterPro" id="IPR010402">
    <property type="entry name" value="CCT_domain"/>
</dbReference>
<organism evidence="4 5">
    <name type="scientific">Hibiscus sabdariffa</name>
    <name type="common">roselle</name>
    <dbReference type="NCBI Taxonomy" id="183260"/>
    <lineage>
        <taxon>Eukaryota</taxon>
        <taxon>Viridiplantae</taxon>
        <taxon>Streptophyta</taxon>
        <taxon>Embryophyta</taxon>
        <taxon>Tracheophyta</taxon>
        <taxon>Spermatophyta</taxon>
        <taxon>Magnoliopsida</taxon>
        <taxon>eudicotyledons</taxon>
        <taxon>Gunneridae</taxon>
        <taxon>Pentapetalae</taxon>
        <taxon>rosids</taxon>
        <taxon>malvids</taxon>
        <taxon>Malvales</taxon>
        <taxon>Malvaceae</taxon>
        <taxon>Malvoideae</taxon>
        <taxon>Hibiscus</taxon>
    </lineage>
</organism>